<feature type="non-terminal residue" evidence="2">
    <location>
        <position position="169"/>
    </location>
</feature>
<evidence type="ECO:0000259" key="1">
    <source>
        <dbReference type="Pfam" id="PF07705"/>
    </source>
</evidence>
<dbReference type="Gene3D" id="2.60.40.10">
    <property type="entry name" value="Immunoglobulins"/>
    <property type="match status" value="2"/>
</dbReference>
<sequence>IHEMLPGQWIDNPFDYHWQATQPEHKIEVCADWEGDVTESNEQNNCLEETFEIGDTVPPIVTITYSPLDVTTLSEVTFTARARDDSEVTKLEIYIDEEMVEECLEPSQGVDEKGRTYWECIYTGGPYEEGELAYHAEALDKYDNRGGTSEMTLEVAPITVTPPPPTLEM</sequence>
<dbReference type="InterPro" id="IPR013783">
    <property type="entry name" value="Ig-like_fold"/>
</dbReference>
<gene>
    <name evidence="2" type="ORF">S06H3_61504</name>
</gene>
<reference evidence="2" key="1">
    <citation type="journal article" date="2014" name="Front. Microbiol.">
        <title>High frequency of phylogenetically diverse reductive dehalogenase-homologous genes in deep subseafloor sedimentary metagenomes.</title>
        <authorList>
            <person name="Kawai M."/>
            <person name="Futagami T."/>
            <person name="Toyoda A."/>
            <person name="Takaki Y."/>
            <person name="Nishi S."/>
            <person name="Hori S."/>
            <person name="Arai W."/>
            <person name="Tsubouchi T."/>
            <person name="Morono Y."/>
            <person name="Uchiyama I."/>
            <person name="Ito T."/>
            <person name="Fujiyama A."/>
            <person name="Inagaki F."/>
            <person name="Takami H."/>
        </authorList>
    </citation>
    <scope>NUCLEOTIDE SEQUENCE</scope>
    <source>
        <strain evidence="2">Expedition CK06-06</strain>
    </source>
</reference>
<comment type="caution">
    <text evidence="2">The sequence shown here is derived from an EMBL/GenBank/DDBJ whole genome shotgun (WGS) entry which is preliminary data.</text>
</comment>
<dbReference type="Pfam" id="PF07705">
    <property type="entry name" value="CARDB"/>
    <property type="match status" value="1"/>
</dbReference>
<organism evidence="2">
    <name type="scientific">marine sediment metagenome</name>
    <dbReference type="NCBI Taxonomy" id="412755"/>
    <lineage>
        <taxon>unclassified sequences</taxon>
        <taxon>metagenomes</taxon>
        <taxon>ecological metagenomes</taxon>
    </lineage>
</organism>
<accession>X1QQ97</accession>
<dbReference type="InterPro" id="IPR011635">
    <property type="entry name" value="CARDB"/>
</dbReference>
<dbReference type="AlphaFoldDB" id="X1QQ97"/>
<dbReference type="EMBL" id="BARV01040347">
    <property type="protein sequence ID" value="GAI53130.1"/>
    <property type="molecule type" value="Genomic_DNA"/>
</dbReference>
<feature type="domain" description="CARDB" evidence="1">
    <location>
        <begin position="7"/>
        <end position="48"/>
    </location>
</feature>
<name>X1QQ97_9ZZZZ</name>
<proteinExistence type="predicted"/>
<dbReference type="Pfam" id="PF17957">
    <property type="entry name" value="Big_7"/>
    <property type="match status" value="1"/>
</dbReference>
<protein>
    <recommendedName>
        <fullName evidence="1">CARDB domain-containing protein</fullName>
    </recommendedName>
</protein>
<feature type="non-terminal residue" evidence="2">
    <location>
        <position position="1"/>
    </location>
</feature>
<evidence type="ECO:0000313" key="2">
    <source>
        <dbReference type="EMBL" id="GAI53130.1"/>
    </source>
</evidence>